<dbReference type="AlphaFoldDB" id="A0A1D1ZC43"/>
<proteinExistence type="predicted"/>
<organism evidence="3">
    <name type="scientific">Anthurium amnicola</name>
    <dbReference type="NCBI Taxonomy" id="1678845"/>
    <lineage>
        <taxon>Eukaryota</taxon>
        <taxon>Viridiplantae</taxon>
        <taxon>Streptophyta</taxon>
        <taxon>Embryophyta</taxon>
        <taxon>Tracheophyta</taxon>
        <taxon>Spermatophyta</taxon>
        <taxon>Magnoliopsida</taxon>
        <taxon>Liliopsida</taxon>
        <taxon>Araceae</taxon>
        <taxon>Pothoideae</taxon>
        <taxon>Potheae</taxon>
        <taxon>Anthurium</taxon>
    </lineage>
</organism>
<keyword evidence="2" id="KW-0732">Signal</keyword>
<gene>
    <name evidence="3" type="primary">CG15099_0</name>
    <name evidence="3" type="ORF">g.53398</name>
</gene>
<name>A0A1D1ZC43_9ARAE</name>
<accession>A0A1D1ZC43</accession>
<feature type="chain" id="PRO_5008900891" evidence="2">
    <location>
        <begin position="26"/>
        <end position="176"/>
    </location>
</feature>
<feature type="compositionally biased region" description="Polar residues" evidence="1">
    <location>
        <begin position="36"/>
        <end position="55"/>
    </location>
</feature>
<evidence type="ECO:0000256" key="2">
    <source>
        <dbReference type="SAM" id="SignalP"/>
    </source>
</evidence>
<feature type="region of interest" description="Disordered" evidence="1">
    <location>
        <begin position="27"/>
        <end position="55"/>
    </location>
</feature>
<protein>
    <submittedName>
        <fullName evidence="3">Protein dopey-1</fullName>
    </submittedName>
</protein>
<evidence type="ECO:0000256" key="1">
    <source>
        <dbReference type="SAM" id="MobiDB-lite"/>
    </source>
</evidence>
<dbReference type="EMBL" id="GDJX01003470">
    <property type="protein sequence ID" value="JAT64466.1"/>
    <property type="molecule type" value="Transcribed_RNA"/>
</dbReference>
<evidence type="ECO:0000313" key="3">
    <source>
        <dbReference type="EMBL" id="JAT64466.1"/>
    </source>
</evidence>
<reference evidence="3" key="1">
    <citation type="submission" date="2015-07" db="EMBL/GenBank/DDBJ databases">
        <title>Transcriptome Assembly of Anthurium amnicola.</title>
        <authorList>
            <person name="Suzuki J."/>
        </authorList>
    </citation>
    <scope>NUCLEOTIDE SEQUENCE</scope>
</reference>
<feature type="non-terminal residue" evidence="3">
    <location>
        <position position="176"/>
    </location>
</feature>
<sequence length="176" mass="19733">MVAKRYIKIFSIATIVALLVSSVESAPAEKKESPAKTKSPTDSQGCPVSPEKISSLSNDNNKRFIVFLKSQEDKTKHLDMIKDCYKTKVQHLSEIKDTKSLSADNNQATDFSVDGTGFQGYSMKMSKELAQSFENLTTVALIEEEKPFKIQYVLPLNRRAVDNKPNKNLDRIDQAK</sequence>
<feature type="signal peptide" evidence="2">
    <location>
        <begin position="1"/>
        <end position="25"/>
    </location>
</feature>